<dbReference type="EMBL" id="CP002623">
    <property type="protein sequence ID" value="AEI96256.1"/>
    <property type="molecule type" value="Genomic_DNA"/>
</dbReference>
<dbReference type="HOGENOM" id="CLU_074035_0_0_5"/>
<organism evidence="1 2">
    <name type="scientific">Roseobacter litoralis (strain ATCC 49566 / DSM 6996 / JCM 21268 / NBRC 15278 / OCh 149)</name>
    <dbReference type="NCBI Taxonomy" id="391595"/>
    <lineage>
        <taxon>Bacteria</taxon>
        <taxon>Pseudomonadati</taxon>
        <taxon>Pseudomonadota</taxon>
        <taxon>Alphaproteobacteria</taxon>
        <taxon>Rhodobacterales</taxon>
        <taxon>Roseobacteraceae</taxon>
        <taxon>Roseobacter</taxon>
    </lineage>
</organism>
<dbReference type="InterPro" id="IPR010626">
    <property type="entry name" value="DUF1217"/>
</dbReference>
<dbReference type="eggNOG" id="ENOG502ZBJH">
    <property type="taxonomic scope" value="Bacteria"/>
</dbReference>
<dbReference type="Gene3D" id="1.10.3700.10">
    <property type="entry name" value="AGR C 984p-like"/>
    <property type="match status" value="1"/>
</dbReference>
<dbReference type="KEGG" id="rli:RLO149_c043630"/>
<dbReference type="STRING" id="391595.RLO149_c043630"/>
<reference evidence="1 2" key="1">
    <citation type="journal article" date="2011" name="BMC Genomics">
        <title>Comparative genome analysis and genome-guided physiological analysis of Roseobacter litoralis.</title>
        <authorList>
            <person name="Kalhoefer D."/>
            <person name="Thole S."/>
            <person name="Voget S."/>
            <person name="Lehmann R."/>
            <person name="Liesegang H."/>
            <person name="Wollher A."/>
            <person name="Daniel R."/>
            <person name="Simon M."/>
            <person name="Brinkhoff T."/>
        </authorList>
    </citation>
    <scope>NUCLEOTIDE SEQUENCE [LARGE SCALE GENOMIC DNA]</scope>
    <source>
        <strain evidence="2">ATCC 49566 / DSM 6996 / JCM 21268 / NBRC 15278 / OCh 149</strain>
    </source>
</reference>
<dbReference type="Proteomes" id="UP000001353">
    <property type="component" value="Chromosome"/>
</dbReference>
<accession>F7ZIC0</accession>
<proteinExistence type="predicted"/>
<sequence>MFTPIIPSTGLTGWRFLQRTYDSQFAAFNQSSQLARAAEYFEEKISSVTTAEELVADRRLREVALGAFGLQDDIDNRFFIKKVLEEGTTNEDSLANRFSDSRYKDFSAAFGLGPGEQLKLQDTGFAQDIIAKYRANSFEIATGSQDDSMRVALFAQREIPALATDDTSNDAKWFGIMGQPPLRAVFEKALNLPSSFGQIDIDQQLVVFKERSRAVFGTDEVSQFAGDEAVQDLVTKYIVRSQLDSFNANTSSASIALTLLQS</sequence>
<gene>
    <name evidence="1" type="ordered locus">RLO149_c043630</name>
</gene>
<name>F7ZIC0_ROSLO</name>
<dbReference type="RefSeq" id="WP_013964128.1">
    <property type="nucleotide sequence ID" value="NC_015730.1"/>
</dbReference>
<protein>
    <recommendedName>
        <fullName evidence="3">Flagellar protein</fullName>
    </recommendedName>
</protein>
<dbReference type="SUPFAM" id="SSF158837">
    <property type="entry name" value="AGR C 984p-like"/>
    <property type="match status" value="1"/>
</dbReference>
<evidence type="ECO:0000313" key="1">
    <source>
        <dbReference type="EMBL" id="AEI96256.1"/>
    </source>
</evidence>
<dbReference type="OrthoDB" id="7824597at2"/>
<dbReference type="InterPro" id="IPR023157">
    <property type="entry name" value="AGR-C-984p-like_sf"/>
</dbReference>
<dbReference type="AlphaFoldDB" id="F7ZIC0"/>
<evidence type="ECO:0000313" key="2">
    <source>
        <dbReference type="Proteomes" id="UP000001353"/>
    </source>
</evidence>
<evidence type="ECO:0008006" key="3">
    <source>
        <dbReference type="Google" id="ProtNLM"/>
    </source>
</evidence>
<keyword evidence="2" id="KW-1185">Reference proteome</keyword>
<dbReference type="Pfam" id="PF06748">
    <property type="entry name" value="DUF1217"/>
    <property type="match status" value="1"/>
</dbReference>